<dbReference type="EMBL" id="JAUHMF010000001">
    <property type="protein sequence ID" value="MDT8897789.1"/>
    <property type="molecule type" value="Genomic_DNA"/>
</dbReference>
<dbReference type="PANTHER" id="PTHR33734:SF22">
    <property type="entry name" value="MEMBRANE-BOUND LYTIC MUREIN TRANSGLYCOSYLASE D"/>
    <property type="match status" value="1"/>
</dbReference>
<dbReference type="InterPro" id="IPR018392">
    <property type="entry name" value="LysM"/>
</dbReference>
<dbReference type="SMART" id="SM00257">
    <property type="entry name" value="LysM"/>
    <property type="match status" value="2"/>
</dbReference>
<feature type="chain" id="PRO_5046983444" evidence="1">
    <location>
        <begin position="19"/>
        <end position="170"/>
    </location>
</feature>
<feature type="signal peptide" evidence="1">
    <location>
        <begin position="1"/>
        <end position="18"/>
    </location>
</feature>
<dbReference type="InterPro" id="IPR036779">
    <property type="entry name" value="LysM_dom_sf"/>
</dbReference>
<dbReference type="RefSeq" id="WP_315624444.1">
    <property type="nucleotide sequence ID" value="NZ_JAUHMF010000001.1"/>
</dbReference>
<evidence type="ECO:0000259" key="2">
    <source>
        <dbReference type="PROSITE" id="PS51782"/>
    </source>
</evidence>
<name>A0ABU3NLU0_9CHLR</name>
<accession>A0ABU3NLU0</accession>
<dbReference type="PROSITE" id="PS51257">
    <property type="entry name" value="PROKAR_LIPOPROTEIN"/>
    <property type="match status" value="1"/>
</dbReference>
<dbReference type="PANTHER" id="PTHR33734">
    <property type="entry name" value="LYSM DOMAIN-CONTAINING GPI-ANCHORED PROTEIN 2"/>
    <property type="match status" value="1"/>
</dbReference>
<evidence type="ECO:0000256" key="1">
    <source>
        <dbReference type="SAM" id="SignalP"/>
    </source>
</evidence>
<comment type="caution">
    <text evidence="3">The sequence shown here is derived from an EMBL/GenBank/DDBJ whole genome shotgun (WGS) entry which is preliminary data.</text>
</comment>
<dbReference type="CDD" id="cd00118">
    <property type="entry name" value="LysM"/>
    <property type="match status" value="2"/>
</dbReference>
<organism evidence="3 4">
    <name type="scientific">Thermanaerothrix solaris</name>
    <dbReference type="NCBI Taxonomy" id="3058434"/>
    <lineage>
        <taxon>Bacteria</taxon>
        <taxon>Bacillati</taxon>
        <taxon>Chloroflexota</taxon>
        <taxon>Anaerolineae</taxon>
        <taxon>Anaerolineales</taxon>
        <taxon>Anaerolineaceae</taxon>
        <taxon>Thermanaerothrix</taxon>
    </lineage>
</organism>
<dbReference type="Gene3D" id="3.10.350.10">
    <property type="entry name" value="LysM domain"/>
    <property type="match status" value="2"/>
</dbReference>
<protein>
    <submittedName>
        <fullName evidence="3">LysM peptidoglycan-binding domain-containing protein</fullName>
    </submittedName>
</protein>
<evidence type="ECO:0000313" key="4">
    <source>
        <dbReference type="Proteomes" id="UP001254165"/>
    </source>
</evidence>
<proteinExistence type="predicted"/>
<evidence type="ECO:0000313" key="3">
    <source>
        <dbReference type="EMBL" id="MDT8897789.1"/>
    </source>
</evidence>
<dbReference type="SUPFAM" id="SSF54106">
    <property type="entry name" value="LysM domain"/>
    <property type="match status" value="2"/>
</dbReference>
<reference evidence="3 4" key="1">
    <citation type="submission" date="2023-07" db="EMBL/GenBank/DDBJ databases">
        <title>Novel species of Thermanaerothrix with wide hydrolytic capabilities.</title>
        <authorList>
            <person name="Zayulina K.S."/>
            <person name="Podosokorskaya O.A."/>
            <person name="Elcheninov A.G."/>
        </authorList>
    </citation>
    <scope>NUCLEOTIDE SEQUENCE [LARGE SCALE GENOMIC DNA]</scope>
    <source>
        <strain evidence="3 4">4228-RoL</strain>
    </source>
</reference>
<dbReference type="Pfam" id="PF01476">
    <property type="entry name" value="LysM"/>
    <property type="match status" value="2"/>
</dbReference>
<gene>
    <name evidence="3" type="ORF">QYE77_05875</name>
</gene>
<dbReference type="PROSITE" id="PS51782">
    <property type="entry name" value="LYSM"/>
    <property type="match status" value="2"/>
</dbReference>
<dbReference type="Proteomes" id="UP001254165">
    <property type="component" value="Unassembled WGS sequence"/>
</dbReference>
<feature type="domain" description="LysM" evidence="2">
    <location>
        <begin position="101"/>
        <end position="150"/>
    </location>
</feature>
<keyword evidence="1" id="KW-0732">Signal</keyword>
<sequence>MKPYHALLLICTALILYACQQTPTPTNVVSPTSSHTLVITPTPTPTFLTYTVQPEETIFSIAERFGLRAETILWANQAQLHDNPHRLKAGMVLRIPPVDGCFHIWQSGDTLEQVAQTYGVNIEEIVNWAANGLDPQNPAASLAPGKELFIPGGRPPFGQVTFPTPATPQP</sequence>
<feature type="domain" description="LysM" evidence="2">
    <location>
        <begin position="48"/>
        <end position="95"/>
    </location>
</feature>
<keyword evidence="4" id="KW-1185">Reference proteome</keyword>